<comment type="caution">
    <text evidence="1">The sequence shown here is derived from an EMBL/GenBank/DDBJ whole genome shotgun (WGS) entry which is preliminary data.</text>
</comment>
<keyword evidence="2" id="KW-1185">Reference proteome</keyword>
<name>A0AAX6FB91_IRIPA</name>
<dbReference type="GO" id="GO:0016301">
    <property type="term" value="F:kinase activity"/>
    <property type="evidence" value="ECO:0007669"/>
    <property type="project" value="UniProtKB-KW"/>
</dbReference>
<evidence type="ECO:0000313" key="2">
    <source>
        <dbReference type="Proteomes" id="UP001140949"/>
    </source>
</evidence>
<protein>
    <submittedName>
        <fullName evidence="1">Proline-rich receptor-like protein kinase PERK3</fullName>
    </submittedName>
</protein>
<dbReference type="AlphaFoldDB" id="A0AAX6FB91"/>
<reference evidence="1" key="1">
    <citation type="journal article" date="2023" name="GigaByte">
        <title>Genome assembly of the bearded iris, Iris pallida Lam.</title>
        <authorList>
            <person name="Bruccoleri R.E."/>
            <person name="Oakeley E.J."/>
            <person name="Faust A.M.E."/>
            <person name="Altorfer M."/>
            <person name="Dessus-Babus S."/>
            <person name="Burckhardt D."/>
            <person name="Oertli M."/>
            <person name="Naumann U."/>
            <person name="Petersen F."/>
            <person name="Wong J."/>
        </authorList>
    </citation>
    <scope>NUCLEOTIDE SEQUENCE</scope>
    <source>
        <strain evidence="1">GSM-AAB239-AS_SAM_17_03QT</strain>
    </source>
</reference>
<evidence type="ECO:0000313" key="1">
    <source>
        <dbReference type="EMBL" id="KAJ6813291.1"/>
    </source>
</evidence>
<organism evidence="1 2">
    <name type="scientific">Iris pallida</name>
    <name type="common">Sweet iris</name>
    <dbReference type="NCBI Taxonomy" id="29817"/>
    <lineage>
        <taxon>Eukaryota</taxon>
        <taxon>Viridiplantae</taxon>
        <taxon>Streptophyta</taxon>
        <taxon>Embryophyta</taxon>
        <taxon>Tracheophyta</taxon>
        <taxon>Spermatophyta</taxon>
        <taxon>Magnoliopsida</taxon>
        <taxon>Liliopsida</taxon>
        <taxon>Asparagales</taxon>
        <taxon>Iridaceae</taxon>
        <taxon>Iridoideae</taxon>
        <taxon>Irideae</taxon>
        <taxon>Iris</taxon>
    </lineage>
</organism>
<keyword evidence="1" id="KW-0418">Kinase</keyword>
<dbReference type="EMBL" id="JANAVB010030532">
    <property type="protein sequence ID" value="KAJ6813291.1"/>
    <property type="molecule type" value="Genomic_DNA"/>
</dbReference>
<keyword evidence="1" id="KW-0675">Receptor</keyword>
<reference evidence="1" key="2">
    <citation type="submission" date="2023-04" db="EMBL/GenBank/DDBJ databases">
        <authorList>
            <person name="Bruccoleri R.E."/>
            <person name="Oakeley E.J."/>
            <person name="Faust A.-M."/>
            <person name="Dessus-Babus S."/>
            <person name="Altorfer M."/>
            <person name="Burckhardt D."/>
            <person name="Oertli M."/>
            <person name="Naumann U."/>
            <person name="Petersen F."/>
            <person name="Wong J."/>
        </authorList>
    </citation>
    <scope>NUCLEOTIDE SEQUENCE</scope>
    <source>
        <strain evidence="1">GSM-AAB239-AS_SAM_17_03QT</strain>
        <tissue evidence="1">Leaf</tissue>
    </source>
</reference>
<sequence length="104" mass="11845">MARGGPTDLSGELGIEEQHVGADWIERCRVRTAPEAAGAAELRIWPAPDDFVCELKADWRRSVVHDEARRGRPGSPWRSFGKFRRPVVCLERLSGRWIRASKHR</sequence>
<accession>A0AAX6FB91</accession>
<proteinExistence type="predicted"/>
<gene>
    <name evidence="1" type="ORF">M6B38_144995</name>
</gene>
<dbReference type="Proteomes" id="UP001140949">
    <property type="component" value="Unassembled WGS sequence"/>
</dbReference>
<keyword evidence="1" id="KW-0808">Transferase</keyword>